<dbReference type="PANTHER" id="PTHR42747">
    <property type="entry name" value="NITRONATE MONOOXYGENASE-RELATED"/>
    <property type="match status" value="1"/>
</dbReference>
<keyword evidence="7" id="KW-1185">Reference proteome</keyword>
<dbReference type="EMBL" id="BFBR01000003">
    <property type="protein sequence ID" value="GBF57722.1"/>
    <property type="molecule type" value="Genomic_DNA"/>
</dbReference>
<name>A0A2P2E9I4_9PROT</name>
<gene>
    <name evidence="6" type="ORF">PbB2_01391</name>
</gene>
<dbReference type="PANTHER" id="PTHR42747:SF4">
    <property type="entry name" value="BLR1330 PROTEIN"/>
    <property type="match status" value="1"/>
</dbReference>
<dbReference type="FunFam" id="3.20.20.70:FF:000210">
    <property type="entry name" value="2-nitropropane dioxygenase"/>
    <property type="match status" value="1"/>
</dbReference>
<dbReference type="RefSeq" id="WP_108984642.1">
    <property type="nucleotide sequence ID" value="NZ_BFBR01000003.1"/>
</dbReference>
<dbReference type="SUPFAM" id="SSF51412">
    <property type="entry name" value="Inosine monophosphate dehydrogenase (IMPDH)"/>
    <property type="match status" value="1"/>
</dbReference>
<keyword evidence="2" id="KW-0285">Flavoprotein</keyword>
<organism evidence="6 7">
    <name type="scientific">Candidatus Phycosocius bacilliformis</name>
    <dbReference type="NCBI Taxonomy" id="1445552"/>
    <lineage>
        <taxon>Bacteria</taxon>
        <taxon>Pseudomonadati</taxon>
        <taxon>Pseudomonadota</taxon>
        <taxon>Alphaproteobacteria</taxon>
        <taxon>Caulobacterales</taxon>
        <taxon>Caulobacterales incertae sedis</taxon>
        <taxon>Candidatus Phycosocius</taxon>
    </lineage>
</organism>
<dbReference type="InterPro" id="IPR013785">
    <property type="entry name" value="Aldolase_TIM"/>
</dbReference>
<dbReference type="Proteomes" id="UP000245086">
    <property type="component" value="Unassembled WGS sequence"/>
</dbReference>
<dbReference type="EC" id="1.13.12.16" evidence="6"/>
<evidence type="ECO:0000256" key="4">
    <source>
        <dbReference type="ARBA" id="ARBA00023002"/>
    </source>
</evidence>
<protein>
    <submittedName>
        <fullName evidence="6">Nitronate monooxygenase</fullName>
        <ecNumber evidence="6">1.13.12.16</ecNumber>
    </submittedName>
</protein>
<keyword evidence="4 6" id="KW-0560">Oxidoreductase</keyword>
<dbReference type="AlphaFoldDB" id="A0A2P2E9I4"/>
<sequence length="311" mass="32584">MSLPKALQGRLRLPIIAAPMFLVSGPELVIAACQSGILGTFPALNQRSSDGYADWLDEIKAALGPADAPFGVNLIVHKSNPRLAADVKISADRKIPLAITSLGAVKDVVQAIHDGGGLVFHDVTTVKHGEKAIEAGVDGLIAVCAGAGGHAGTLSPFALASELRTAFPDTCLVLAGAISTGRHVAAARMIGADLAYMGTRFIATHESRGQDGFKKMIEDSQAADVVYTPRVSGIPANFLAPSLRANGMDPRDLEPDPDVDMAEQLSTGKAWATIWSAGQGVGSVQDTLPVKALVDRLESEYRSALTEARDW</sequence>
<evidence type="ECO:0000256" key="1">
    <source>
        <dbReference type="ARBA" id="ARBA00009881"/>
    </source>
</evidence>
<keyword evidence="5 6" id="KW-0503">Monooxygenase</keyword>
<dbReference type="GO" id="GO:0018580">
    <property type="term" value="F:nitronate monooxygenase activity"/>
    <property type="evidence" value="ECO:0007669"/>
    <property type="project" value="UniProtKB-EC"/>
</dbReference>
<evidence type="ECO:0000313" key="7">
    <source>
        <dbReference type="Proteomes" id="UP000245086"/>
    </source>
</evidence>
<comment type="similarity">
    <text evidence="1">Belongs to the nitronate monooxygenase family. NMO class I subfamily.</text>
</comment>
<dbReference type="InterPro" id="IPR004136">
    <property type="entry name" value="NMO"/>
</dbReference>
<dbReference type="CDD" id="cd04730">
    <property type="entry name" value="NPD_like"/>
    <property type="match status" value="1"/>
</dbReference>
<evidence type="ECO:0000256" key="2">
    <source>
        <dbReference type="ARBA" id="ARBA00022630"/>
    </source>
</evidence>
<keyword evidence="3" id="KW-0288">FMN</keyword>
<dbReference type="Pfam" id="PF03060">
    <property type="entry name" value="NMO"/>
    <property type="match status" value="1"/>
</dbReference>
<reference evidence="6" key="1">
    <citation type="journal article" date="2018" name="Genome Announc.">
        <title>Draft Genome Sequence of "Candidatus Phycosocius bacilliformis," an Alphaproteobacterial Ectosymbiont of the Hydrocarbon-Producing Green Alga Botryococcus braunii.</title>
        <authorList>
            <person name="Tanabe Y."/>
            <person name="Yamaguchi H."/>
            <person name="Watanabe M.M."/>
        </authorList>
    </citation>
    <scope>NUCLEOTIDE SEQUENCE [LARGE SCALE GENOMIC DNA]</scope>
    <source>
        <strain evidence="6">BOTRYCO-2</strain>
    </source>
</reference>
<dbReference type="OrthoDB" id="9778912at2"/>
<accession>A0A2P2E9I4</accession>
<comment type="caution">
    <text evidence="6">The sequence shown here is derived from an EMBL/GenBank/DDBJ whole genome shotgun (WGS) entry which is preliminary data.</text>
</comment>
<dbReference type="Gene3D" id="3.20.20.70">
    <property type="entry name" value="Aldolase class I"/>
    <property type="match status" value="1"/>
</dbReference>
<evidence type="ECO:0000313" key="6">
    <source>
        <dbReference type="EMBL" id="GBF57722.1"/>
    </source>
</evidence>
<evidence type="ECO:0000256" key="5">
    <source>
        <dbReference type="ARBA" id="ARBA00023033"/>
    </source>
</evidence>
<proteinExistence type="inferred from homology"/>
<evidence type="ECO:0000256" key="3">
    <source>
        <dbReference type="ARBA" id="ARBA00022643"/>
    </source>
</evidence>